<evidence type="ECO:0000313" key="1">
    <source>
        <dbReference type="EMBL" id="CAD8198948.1"/>
    </source>
</evidence>
<dbReference type="Proteomes" id="UP000683925">
    <property type="component" value="Unassembled WGS sequence"/>
</dbReference>
<name>A0A8S1XDB9_PAROT</name>
<sequence>MELKLALTQNQIYTKDQSQTSCFTSYHSESWSRLLLSQSLKHLLKPKNYSIKKRHQNTNSP</sequence>
<protein>
    <submittedName>
        <fullName evidence="1">Uncharacterized protein</fullName>
    </submittedName>
</protein>
<organism evidence="1 2">
    <name type="scientific">Paramecium octaurelia</name>
    <dbReference type="NCBI Taxonomy" id="43137"/>
    <lineage>
        <taxon>Eukaryota</taxon>
        <taxon>Sar</taxon>
        <taxon>Alveolata</taxon>
        <taxon>Ciliophora</taxon>
        <taxon>Intramacronucleata</taxon>
        <taxon>Oligohymenophorea</taxon>
        <taxon>Peniculida</taxon>
        <taxon>Parameciidae</taxon>
        <taxon>Paramecium</taxon>
    </lineage>
</organism>
<dbReference type="AlphaFoldDB" id="A0A8S1XDB9"/>
<accession>A0A8S1XDB9</accession>
<reference evidence="1" key="1">
    <citation type="submission" date="2021-01" db="EMBL/GenBank/DDBJ databases">
        <authorList>
            <consortium name="Genoscope - CEA"/>
            <person name="William W."/>
        </authorList>
    </citation>
    <scope>NUCLEOTIDE SEQUENCE</scope>
</reference>
<comment type="caution">
    <text evidence="1">The sequence shown here is derived from an EMBL/GenBank/DDBJ whole genome shotgun (WGS) entry which is preliminary data.</text>
</comment>
<gene>
    <name evidence="1" type="ORF">POCTA_138.1.T1180067</name>
</gene>
<proteinExistence type="predicted"/>
<evidence type="ECO:0000313" key="2">
    <source>
        <dbReference type="Proteomes" id="UP000683925"/>
    </source>
</evidence>
<keyword evidence="2" id="KW-1185">Reference proteome</keyword>
<dbReference type="EMBL" id="CAJJDP010000118">
    <property type="protein sequence ID" value="CAD8198948.1"/>
    <property type="molecule type" value="Genomic_DNA"/>
</dbReference>